<gene>
    <name evidence="2" type="ORF">FHT02_004167</name>
</gene>
<evidence type="ECO:0000313" key="2">
    <source>
        <dbReference type="EMBL" id="MBB5712905.1"/>
    </source>
</evidence>
<dbReference type="RefSeq" id="WP_184091775.1">
    <property type="nucleotide sequence ID" value="NZ_JACIJF010000030.1"/>
</dbReference>
<name>A0A840YTB5_9SPHN</name>
<feature type="domain" description="N-acetyltransferase" evidence="1">
    <location>
        <begin position="44"/>
        <end position="209"/>
    </location>
</feature>
<dbReference type="AlphaFoldDB" id="A0A840YTB5"/>
<dbReference type="Proteomes" id="UP000527143">
    <property type="component" value="Unassembled WGS sequence"/>
</dbReference>
<comment type="caution">
    <text evidence="2">The sequence shown here is derived from an EMBL/GenBank/DDBJ whole genome shotgun (WGS) entry which is preliminary data.</text>
</comment>
<dbReference type="EMBL" id="JACIJF010000030">
    <property type="protein sequence ID" value="MBB5712905.1"/>
    <property type="molecule type" value="Genomic_DNA"/>
</dbReference>
<accession>A0A840YTB5</accession>
<evidence type="ECO:0000259" key="1">
    <source>
        <dbReference type="PROSITE" id="PS51186"/>
    </source>
</evidence>
<keyword evidence="3" id="KW-1185">Reference proteome</keyword>
<sequence length="270" mass="30153">MYTQLSTLPHCGISVDVPPVVRDMGQAGALVKQAPGSKYLARTLALRLAETSEDREGAGQLLNRRFGWRGYGSEHQIPDDESHTTLIALTDEEIVGTITLGVDAPGGLAVDSVFKDEIDRFRAAPGAQVCELIKFAFETELPDQQNLAMLFHTVFLYGLQNHRCTDLFIEVNPRHRRFYQNMLGFTPVGDLRTNPSVDAPSQLMWLNVSDVAESIASHRSGIGITRSRSLYSLFLSQTEEHAIKLRLEERRQSEQLRGRNLIERSFQAAA</sequence>
<proteinExistence type="predicted"/>
<dbReference type="InterPro" id="IPR054597">
    <property type="entry name" value="FeeM_cat"/>
</dbReference>
<dbReference type="Gene3D" id="3.40.630.30">
    <property type="match status" value="1"/>
</dbReference>
<dbReference type="Pfam" id="PF21926">
    <property type="entry name" value="FeeM"/>
    <property type="match status" value="1"/>
</dbReference>
<reference evidence="2 3" key="1">
    <citation type="submission" date="2020-08" db="EMBL/GenBank/DDBJ databases">
        <title>Genomic Encyclopedia of Type Strains, Phase IV (KMG-IV): sequencing the most valuable type-strain genomes for metagenomic binning, comparative biology and taxonomic classification.</title>
        <authorList>
            <person name="Goeker M."/>
        </authorList>
    </citation>
    <scope>NUCLEOTIDE SEQUENCE [LARGE SCALE GENOMIC DNA]</scope>
    <source>
        <strain evidence="2 3">DSM 26736</strain>
    </source>
</reference>
<dbReference type="InterPro" id="IPR000182">
    <property type="entry name" value="GNAT_dom"/>
</dbReference>
<protein>
    <recommendedName>
        <fullName evidence="1">N-acetyltransferase domain-containing protein</fullName>
    </recommendedName>
</protein>
<evidence type="ECO:0000313" key="3">
    <source>
        <dbReference type="Proteomes" id="UP000527143"/>
    </source>
</evidence>
<dbReference type="SUPFAM" id="SSF55729">
    <property type="entry name" value="Acyl-CoA N-acyltransferases (Nat)"/>
    <property type="match status" value="1"/>
</dbReference>
<dbReference type="GO" id="GO:0016747">
    <property type="term" value="F:acyltransferase activity, transferring groups other than amino-acyl groups"/>
    <property type="evidence" value="ECO:0007669"/>
    <property type="project" value="InterPro"/>
</dbReference>
<dbReference type="InterPro" id="IPR016181">
    <property type="entry name" value="Acyl_CoA_acyltransferase"/>
</dbReference>
<dbReference type="PROSITE" id="PS51186">
    <property type="entry name" value="GNAT"/>
    <property type="match status" value="1"/>
</dbReference>
<organism evidence="2 3">
    <name type="scientific">Sphingomonas xinjiangensis</name>
    <dbReference type="NCBI Taxonomy" id="643568"/>
    <lineage>
        <taxon>Bacteria</taxon>
        <taxon>Pseudomonadati</taxon>
        <taxon>Pseudomonadota</taxon>
        <taxon>Alphaproteobacteria</taxon>
        <taxon>Sphingomonadales</taxon>
        <taxon>Sphingomonadaceae</taxon>
        <taxon>Sphingomonas</taxon>
    </lineage>
</organism>